<dbReference type="EMBL" id="BAAAEJ010000005">
    <property type="protein sequence ID" value="GAA0387572.1"/>
    <property type="molecule type" value="Genomic_DNA"/>
</dbReference>
<protein>
    <submittedName>
        <fullName evidence="2">Uncharacterized protein</fullName>
    </submittedName>
</protein>
<accession>A0ABN0Y905</accession>
<reference evidence="2 3" key="1">
    <citation type="journal article" date="2019" name="Int. J. Syst. Evol. Microbiol.">
        <title>The Global Catalogue of Microorganisms (GCM) 10K type strain sequencing project: providing services to taxonomists for standard genome sequencing and annotation.</title>
        <authorList>
            <consortium name="The Broad Institute Genomics Platform"/>
            <consortium name="The Broad Institute Genome Sequencing Center for Infectious Disease"/>
            <person name="Wu L."/>
            <person name="Ma J."/>
        </authorList>
    </citation>
    <scope>NUCLEOTIDE SEQUENCE [LARGE SCALE GENOMIC DNA]</scope>
    <source>
        <strain evidence="2 3">JCM 13476</strain>
    </source>
</reference>
<evidence type="ECO:0000313" key="3">
    <source>
        <dbReference type="Proteomes" id="UP001500791"/>
    </source>
</evidence>
<evidence type="ECO:0000313" key="2">
    <source>
        <dbReference type="EMBL" id="GAA0387572.1"/>
    </source>
</evidence>
<keyword evidence="3" id="KW-1185">Reference proteome</keyword>
<name>A0ABN0Y905_9CAUL</name>
<gene>
    <name evidence="2" type="ORF">GCM10009093_12930</name>
</gene>
<proteinExistence type="predicted"/>
<feature type="transmembrane region" description="Helical" evidence="1">
    <location>
        <begin position="41"/>
        <end position="63"/>
    </location>
</feature>
<keyword evidence="1" id="KW-0812">Transmembrane</keyword>
<sequence length="69" mass="7477">MVAVDDTYLDDAYDEGLRDPNATEIVERYARRPVTVSTATATGSVIGAFALGVLTTVGVMALLRPRRDY</sequence>
<dbReference type="Proteomes" id="UP001500791">
    <property type="component" value="Unassembled WGS sequence"/>
</dbReference>
<evidence type="ECO:0000256" key="1">
    <source>
        <dbReference type="SAM" id="Phobius"/>
    </source>
</evidence>
<keyword evidence="1" id="KW-0472">Membrane</keyword>
<keyword evidence="1" id="KW-1133">Transmembrane helix</keyword>
<comment type="caution">
    <text evidence="2">The sequence shown here is derived from an EMBL/GenBank/DDBJ whole genome shotgun (WGS) entry which is preliminary data.</text>
</comment>
<organism evidence="2 3">
    <name type="scientific">Brevundimonas terrae</name>
    <dbReference type="NCBI Taxonomy" id="363631"/>
    <lineage>
        <taxon>Bacteria</taxon>
        <taxon>Pseudomonadati</taxon>
        <taxon>Pseudomonadota</taxon>
        <taxon>Alphaproteobacteria</taxon>
        <taxon>Caulobacterales</taxon>
        <taxon>Caulobacteraceae</taxon>
        <taxon>Brevundimonas</taxon>
    </lineage>
</organism>
<dbReference type="RefSeq" id="WP_167178755.1">
    <property type="nucleotide sequence ID" value="NZ_BAAAEJ010000005.1"/>
</dbReference>